<evidence type="ECO:0000313" key="2">
    <source>
        <dbReference type="Ensembl" id="ENSSSCP00030000385.1"/>
    </source>
</evidence>
<protein>
    <submittedName>
        <fullName evidence="2">Uncharacterized protein</fullName>
    </submittedName>
</protein>
<evidence type="ECO:0000256" key="1">
    <source>
        <dbReference type="SAM" id="Phobius"/>
    </source>
</evidence>
<organism evidence="2 3">
    <name type="scientific">Sus scrofa</name>
    <name type="common">Pig</name>
    <dbReference type="NCBI Taxonomy" id="9823"/>
    <lineage>
        <taxon>Eukaryota</taxon>
        <taxon>Metazoa</taxon>
        <taxon>Chordata</taxon>
        <taxon>Craniata</taxon>
        <taxon>Vertebrata</taxon>
        <taxon>Euteleostomi</taxon>
        <taxon>Mammalia</taxon>
        <taxon>Eutheria</taxon>
        <taxon>Laurasiatheria</taxon>
        <taxon>Artiodactyla</taxon>
        <taxon>Suina</taxon>
        <taxon>Suidae</taxon>
        <taxon>Sus</taxon>
    </lineage>
</organism>
<evidence type="ECO:0000313" key="3">
    <source>
        <dbReference type="Proteomes" id="UP000694570"/>
    </source>
</evidence>
<accession>A0A8D0V4A6</accession>
<dbReference type="Proteomes" id="UP000694570">
    <property type="component" value="Unplaced"/>
</dbReference>
<feature type="transmembrane region" description="Helical" evidence="1">
    <location>
        <begin position="44"/>
        <end position="62"/>
    </location>
</feature>
<feature type="transmembrane region" description="Helical" evidence="1">
    <location>
        <begin position="117"/>
        <end position="136"/>
    </location>
</feature>
<dbReference type="AlphaFoldDB" id="A0A8D0V4A6"/>
<keyword evidence="1" id="KW-0812">Transmembrane</keyword>
<proteinExistence type="predicted"/>
<sequence length="137" mass="15036">MLILYPATLLKLLISSSSFWVASLGISIYSIMSSVYSDSFTSSLPIWMPFISFVCQISVAWTSSARLNNSCESGNACLVLDFSGKAFSFSPLSILSAVGLSLMAFIMLKYVPSIPTLVRVLIMNVVLCQMLCLHLFR</sequence>
<reference evidence="2" key="1">
    <citation type="submission" date="2025-08" db="UniProtKB">
        <authorList>
            <consortium name="Ensembl"/>
        </authorList>
    </citation>
    <scope>IDENTIFICATION</scope>
</reference>
<keyword evidence="1" id="KW-1133">Transmembrane helix</keyword>
<name>A0A8D0V4A6_PIG</name>
<keyword evidence="1" id="KW-0472">Membrane</keyword>
<feature type="transmembrane region" description="Helical" evidence="1">
    <location>
        <begin position="12"/>
        <end position="32"/>
    </location>
</feature>
<feature type="transmembrane region" description="Helical" evidence="1">
    <location>
        <begin position="92"/>
        <end position="111"/>
    </location>
</feature>
<dbReference type="Ensembl" id="ENSSSCT00030000769.1">
    <property type="protein sequence ID" value="ENSSSCP00030000385.1"/>
    <property type="gene ID" value="ENSSSCG00030000559.1"/>
</dbReference>